<dbReference type="STRING" id="571298.SAMN04488026_102336"/>
<sequence>MARKASAEWYGDLKSGKGAMSGSSGAFADLAFSFSTRFEDEPGTNPEELVAAAHAGCFSMAFSNELDKAGLTPSSVKTEAAVSLGEVEGGYAITKIVLTSVANVPGADEAKVREIGDAAKAGCPISRSLTGEISLVLTVET</sequence>
<dbReference type="InterPro" id="IPR015946">
    <property type="entry name" value="KH_dom-like_a/b"/>
</dbReference>
<accession>A0A1G8W8V7</accession>
<organism evidence="1 2">
    <name type="scientific">Aliiruegeria lutimaris</name>
    <dbReference type="NCBI Taxonomy" id="571298"/>
    <lineage>
        <taxon>Bacteria</taxon>
        <taxon>Pseudomonadati</taxon>
        <taxon>Pseudomonadota</taxon>
        <taxon>Alphaproteobacteria</taxon>
        <taxon>Rhodobacterales</taxon>
        <taxon>Roseobacteraceae</taxon>
        <taxon>Aliiruegeria</taxon>
    </lineage>
</organism>
<name>A0A1G8W8V7_9RHOB</name>
<evidence type="ECO:0000313" key="2">
    <source>
        <dbReference type="Proteomes" id="UP000199382"/>
    </source>
</evidence>
<evidence type="ECO:0000313" key="1">
    <source>
        <dbReference type="EMBL" id="SDJ74155.1"/>
    </source>
</evidence>
<keyword evidence="2" id="KW-1185">Reference proteome</keyword>
<dbReference type="GO" id="GO:0006979">
    <property type="term" value="P:response to oxidative stress"/>
    <property type="evidence" value="ECO:0007669"/>
    <property type="project" value="InterPro"/>
</dbReference>
<dbReference type="PANTHER" id="PTHR42830:SF1">
    <property type="entry name" value="OSMOTICALLY INDUCIBLE FAMILY PROTEIN"/>
    <property type="match status" value="1"/>
</dbReference>
<dbReference type="Proteomes" id="UP000199382">
    <property type="component" value="Unassembled WGS sequence"/>
</dbReference>
<dbReference type="InterPro" id="IPR052707">
    <property type="entry name" value="OsmC_Ohr_Peroxiredoxin"/>
</dbReference>
<reference evidence="1 2" key="1">
    <citation type="submission" date="2016-10" db="EMBL/GenBank/DDBJ databases">
        <authorList>
            <person name="de Groot N.N."/>
        </authorList>
    </citation>
    <scope>NUCLEOTIDE SEQUENCE [LARGE SCALE GENOMIC DNA]</scope>
    <source>
        <strain evidence="1 2">DSM 25294</strain>
    </source>
</reference>
<dbReference type="RefSeq" id="WP_093156258.1">
    <property type="nucleotide sequence ID" value="NZ_FNEK01000023.1"/>
</dbReference>
<dbReference type="OrthoDB" id="9807532at2"/>
<protein>
    <submittedName>
        <fullName evidence="1">Osmotically inducible protein OsmC</fullName>
    </submittedName>
</protein>
<dbReference type="InterPro" id="IPR019904">
    <property type="entry name" value="Peroxiredoxin_OsmC"/>
</dbReference>
<dbReference type="Pfam" id="PF02566">
    <property type="entry name" value="OsmC"/>
    <property type="match status" value="1"/>
</dbReference>
<dbReference type="GO" id="GO:0004601">
    <property type="term" value="F:peroxidase activity"/>
    <property type="evidence" value="ECO:0007669"/>
    <property type="project" value="InterPro"/>
</dbReference>
<proteinExistence type="predicted"/>
<dbReference type="SUPFAM" id="SSF82784">
    <property type="entry name" value="OsmC-like"/>
    <property type="match status" value="1"/>
</dbReference>
<dbReference type="Gene3D" id="3.30.300.20">
    <property type="match status" value="1"/>
</dbReference>
<dbReference type="InterPro" id="IPR036102">
    <property type="entry name" value="OsmC/Ohrsf"/>
</dbReference>
<gene>
    <name evidence="1" type="ORF">SAMN04488026_102336</name>
</gene>
<dbReference type="InterPro" id="IPR003718">
    <property type="entry name" value="OsmC/Ohr_fam"/>
</dbReference>
<dbReference type="AlphaFoldDB" id="A0A1G8W8V7"/>
<dbReference type="EMBL" id="FNEK01000023">
    <property type="protein sequence ID" value="SDJ74155.1"/>
    <property type="molecule type" value="Genomic_DNA"/>
</dbReference>
<dbReference type="PANTHER" id="PTHR42830">
    <property type="entry name" value="OSMOTICALLY INDUCIBLE FAMILY PROTEIN"/>
    <property type="match status" value="1"/>
</dbReference>
<dbReference type="NCBIfam" id="TIGR03562">
    <property type="entry name" value="osmo_induc_OsmC"/>
    <property type="match status" value="1"/>
</dbReference>